<organism evidence="2 3">
    <name type="scientific">Cronartium quercuum f. sp. fusiforme G11</name>
    <dbReference type="NCBI Taxonomy" id="708437"/>
    <lineage>
        <taxon>Eukaryota</taxon>
        <taxon>Fungi</taxon>
        <taxon>Dikarya</taxon>
        <taxon>Basidiomycota</taxon>
        <taxon>Pucciniomycotina</taxon>
        <taxon>Pucciniomycetes</taxon>
        <taxon>Pucciniales</taxon>
        <taxon>Coleosporiaceae</taxon>
        <taxon>Cronartium</taxon>
    </lineage>
</organism>
<reference evidence="2" key="1">
    <citation type="submission" date="2013-11" db="EMBL/GenBank/DDBJ databases">
        <title>Genome sequence of the fusiform rust pathogen reveals effectors for host alternation and coevolution with pine.</title>
        <authorList>
            <consortium name="DOE Joint Genome Institute"/>
            <person name="Smith K."/>
            <person name="Pendleton A."/>
            <person name="Kubisiak T."/>
            <person name="Anderson C."/>
            <person name="Salamov A."/>
            <person name="Aerts A."/>
            <person name="Riley R."/>
            <person name="Clum A."/>
            <person name="Lindquist E."/>
            <person name="Ence D."/>
            <person name="Campbell M."/>
            <person name="Kronenberg Z."/>
            <person name="Feau N."/>
            <person name="Dhillon B."/>
            <person name="Hamelin R."/>
            <person name="Burleigh J."/>
            <person name="Smith J."/>
            <person name="Yandell M."/>
            <person name="Nelson C."/>
            <person name="Grigoriev I."/>
            <person name="Davis J."/>
        </authorList>
    </citation>
    <scope>NUCLEOTIDE SEQUENCE</scope>
    <source>
        <strain evidence="2">G11</strain>
    </source>
</reference>
<sequence length="239" mass="27343">MAWGQTHLFILLFSIAAVSCNVNEPNSSPREIFPRAASISAEPTVKTVCGYFDYKAQSDENHLRKRGNSTDRRRRNNVALWKKKGTNSTTKSHKNIRVRSQSETLIWYTMWGCGLQVAPEDAACLYSGQIDPANPKTIAPYPPKTPKNLKLAPGYFDKDKQMCGKKIFYTHRTLIWYIKKGNKKEKKTFDYTVNGFCFNPKYTEPGYDYCKDCNTIAISNFFRFGGDTPPSEWLSDNLF</sequence>
<dbReference type="Proteomes" id="UP000886653">
    <property type="component" value="Unassembled WGS sequence"/>
</dbReference>
<evidence type="ECO:0000313" key="3">
    <source>
        <dbReference type="Proteomes" id="UP000886653"/>
    </source>
</evidence>
<name>A0A9P6NE03_9BASI</name>
<protein>
    <recommendedName>
        <fullName evidence="4">Secreted protein</fullName>
    </recommendedName>
</protein>
<gene>
    <name evidence="2" type="ORF">CROQUDRAFT_134689</name>
</gene>
<comment type="caution">
    <text evidence="2">The sequence shown here is derived from an EMBL/GenBank/DDBJ whole genome shotgun (WGS) entry which is preliminary data.</text>
</comment>
<accession>A0A9P6NE03</accession>
<evidence type="ECO:0000256" key="1">
    <source>
        <dbReference type="SAM" id="SignalP"/>
    </source>
</evidence>
<evidence type="ECO:0000313" key="2">
    <source>
        <dbReference type="EMBL" id="KAG0143862.1"/>
    </source>
</evidence>
<feature type="signal peptide" evidence="1">
    <location>
        <begin position="1"/>
        <end position="20"/>
    </location>
</feature>
<proteinExistence type="predicted"/>
<dbReference type="EMBL" id="MU167308">
    <property type="protein sequence ID" value="KAG0143862.1"/>
    <property type="molecule type" value="Genomic_DNA"/>
</dbReference>
<keyword evidence="3" id="KW-1185">Reference proteome</keyword>
<keyword evidence="1" id="KW-0732">Signal</keyword>
<evidence type="ECO:0008006" key="4">
    <source>
        <dbReference type="Google" id="ProtNLM"/>
    </source>
</evidence>
<dbReference type="AlphaFoldDB" id="A0A9P6NE03"/>
<feature type="chain" id="PRO_5040164652" description="Secreted protein" evidence="1">
    <location>
        <begin position="21"/>
        <end position="239"/>
    </location>
</feature>